<dbReference type="Proteomes" id="UP000253908">
    <property type="component" value="Chromosome"/>
</dbReference>
<reference evidence="2" key="1">
    <citation type="submission" date="2017-11" db="EMBL/GenBank/DDBJ databases">
        <authorList>
            <person name="Zhu W."/>
        </authorList>
    </citation>
    <scope>NUCLEOTIDE SEQUENCE [LARGE SCALE GENOMIC DNA]</scope>
    <source>
        <strain evidence="2">160</strain>
    </source>
</reference>
<organism evidence="1 2">
    <name type="scientific">Oceanobacillus zhaokaii</name>
    <dbReference type="NCBI Taxonomy" id="2052660"/>
    <lineage>
        <taxon>Bacteria</taxon>
        <taxon>Bacillati</taxon>
        <taxon>Bacillota</taxon>
        <taxon>Bacilli</taxon>
        <taxon>Bacillales</taxon>
        <taxon>Bacillaceae</taxon>
        <taxon>Oceanobacillus</taxon>
    </lineage>
</organism>
<gene>
    <name evidence="1" type="ORF">CUC15_05715</name>
</gene>
<keyword evidence="2" id="KW-1185">Reference proteome</keyword>
<dbReference type="KEGG" id="ocn:CUC15_05715"/>
<dbReference type="AlphaFoldDB" id="A0A345PEL4"/>
<protein>
    <submittedName>
        <fullName evidence="1">Uncharacterized protein</fullName>
    </submittedName>
</protein>
<dbReference type="OrthoDB" id="516873at2"/>
<dbReference type="EMBL" id="CP024848">
    <property type="protein sequence ID" value="AXI08444.1"/>
    <property type="molecule type" value="Genomic_DNA"/>
</dbReference>
<accession>A0A345PEL4</accession>
<proteinExistence type="predicted"/>
<dbReference type="RefSeq" id="WP_114915739.1">
    <property type="nucleotide sequence ID" value="NZ_CP024848.1"/>
</dbReference>
<name>A0A345PEL4_9BACI</name>
<evidence type="ECO:0000313" key="2">
    <source>
        <dbReference type="Proteomes" id="UP000253908"/>
    </source>
</evidence>
<evidence type="ECO:0000313" key="1">
    <source>
        <dbReference type="EMBL" id="AXI08444.1"/>
    </source>
</evidence>
<sequence length="325" mass="38304">MYYPNIIEDICYDSDHIEQVLTEIKLNFHDYFSDFLQSEAGNGLSDDYVVNLVKHFGNDSQGQVIKKRKKDTKKAFQQIIKESIEGYEKDREKYLDIFDEDVFDEYEDDPNYFKNKVLRDECPIIRVTIYSNAKELEKYKRDFNLADPNDLLDVVMNLTSFANTYSQNQNSSNYELIDSLEELGFQDLDTGDYIVYGAIGGGIKSHLLYKLQPAYFPNRSRDAIWALWYLSKKKTFGCLEDSEFLMINVKESITQQNYFYPYELFSYYALKIFQLIEREAMNLNIQLNKDYRFVLVNEFLSYVASVHSDEINFLKSQLKEANHGF</sequence>